<dbReference type="PANTHER" id="PTHR46709:SF8">
    <property type="entry name" value="G-PROTEIN COUPLED RECEPTORS FAMILY 1 PROFILE DOMAIN-CONTAINING PROTEIN"/>
    <property type="match status" value="1"/>
</dbReference>
<evidence type="ECO:0000313" key="3">
    <source>
        <dbReference type="WBParaSite" id="jg18248"/>
    </source>
</evidence>
<dbReference type="Proteomes" id="UP000887574">
    <property type="component" value="Unplaced"/>
</dbReference>
<dbReference type="PANTHER" id="PTHR46709">
    <property type="entry name" value="PROTEIN CBG23488-RELATED"/>
    <property type="match status" value="1"/>
</dbReference>
<protein>
    <submittedName>
        <fullName evidence="3">Uncharacterized protein</fullName>
    </submittedName>
</protein>
<keyword evidence="1" id="KW-0472">Membrane</keyword>
<keyword evidence="2" id="KW-1185">Reference proteome</keyword>
<sequence length="154" mass="17480">MSAQVYAEYFDSEWLFVVWHECLPLAFTVSNVTFAVGSFLLVAATIERYLQTIKNPGSTFLVMNLKSTALWQLMGKHRQFGVLLAVSCGLLLRGSIFFEIETYHLQHCTGLASMGVLLSSLAKDPYYDSIWRFWIRRITTIFVPFLCSPTAIPP</sequence>
<reference evidence="3" key="1">
    <citation type="submission" date="2022-11" db="UniProtKB">
        <authorList>
            <consortium name="WormBaseParasite"/>
        </authorList>
    </citation>
    <scope>IDENTIFICATION</scope>
</reference>
<accession>A0A915DE22</accession>
<dbReference type="AlphaFoldDB" id="A0A915DE22"/>
<dbReference type="WBParaSite" id="jg18248">
    <property type="protein sequence ID" value="jg18248"/>
    <property type="gene ID" value="jg18248"/>
</dbReference>
<name>A0A915DE22_9BILA</name>
<feature type="transmembrane region" description="Helical" evidence="1">
    <location>
        <begin position="25"/>
        <end position="46"/>
    </location>
</feature>
<keyword evidence="1" id="KW-0812">Transmembrane</keyword>
<evidence type="ECO:0000313" key="2">
    <source>
        <dbReference type="Proteomes" id="UP000887574"/>
    </source>
</evidence>
<keyword evidence="1" id="KW-1133">Transmembrane helix</keyword>
<feature type="transmembrane region" description="Helical" evidence="1">
    <location>
        <begin position="134"/>
        <end position="152"/>
    </location>
</feature>
<organism evidence="2 3">
    <name type="scientific">Ditylenchus dipsaci</name>
    <dbReference type="NCBI Taxonomy" id="166011"/>
    <lineage>
        <taxon>Eukaryota</taxon>
        <taxon>Metazoa</taxon>
        <taxon>Ecdysozoa</taxon>
        <taxon>Nematoda</taxon>
        <taxon>Chromadorea</taxon>
        <taxon>Rhabditida</taxon>
        <taxon>Tylenchina</taxon>
        <taxon>Tylenchomorpha</taxon>
        <taxon>Sphaerularioidea</taxon>
        <taxon>Anguinidae</taxon>
        <taxon>Anguininae</taxon>
        <taxon>Ditylenchus</taxon>
    </lineage>
</organism>
<evidence type="ECO:0000256" key="1">
    <source>
        <dbReference type="SAM" id="Phobius"/>
    </source>
</evidence>
<proteinExistence type="predicted"/>